<accession>A0AAW2Z5K8</accession>
<dbReference type="Proteomes" id="UP001431209">
    <property type="component" value="Unassembled WGS sequence"/>
</dbReference>
<keyword evidence="1" id="KW-0812">Transmembrane</keyword>
<keyword evidence="1" id="KW-0472">Membrane</keyword>
<feature type="transmembrane region" description="Helical" evidence="1">
    <location>
        <begin position="122"/>
        <end position="144"/>
    </location>
</feature>
<keyword evidence="3" id="KW-1185">Reference proteome</keyword>
<reference evidence="2 3" key="1">
    <citation type="submission" date="2024-03" db="EMBL/GenBank/DDBJ databases">
        <title>The Acrasis kona genome and developmental transcriptomes reveal deep origins of eukaryotic multicellular pathways.</title>
        <authorList>
            <person name="Sheikh S."/>
            <person name="Fu C.-J."/>
            <person name="Brown M.W."/>
            <person name="Baldauf S.L."/>
        </authorList>
    </citation>
    <scope>NUCLEOTIDE SEQUENCE [LARGE SCALE GENOMIC DNA]</scope>
    <source>
        <strain evidence="2 3">ATCC MYA-3509</strain>
    </source>
</reference>
<feature type="transmembrane region" description="Helical" evidence="1">
    <location>
        <begin position="98"/>
        <end position="116"/>
    </location>
</feature>
<comment type="caution">
    <text evidence="2">The sequence shown here is derived from an EMBL/GenBank/DDBJ whole genome shotgun (WGS) entry which is preliminary data.</text>
</comment>
<evidence type="ECO:0000313" key="2">
    <source>
        <dbReference type="EMBL" id="KAL0485118.1"/>
    </source>
</evidence>
<gene>
    <name evidence="2" type="ORF">AKO1_004323</name>
</gene>
<organism evidence="2 3">
    <name type="scientific">Acrasis kona</name>
    <dbReference type="NCBI Taxonomy" id="1008807"/>
    <lineage>
        <taxon>Eukaryota</taxon>
        <taxon>Discoba</taxon>
        <taxon>Heterolobosea</taxon>
        <taxon>Tetramitia</taxon>
        <taxon>Eutetramitia</taxon>
        <taxon>Acrasidae</taxon>
        <taxon>Acrasis</taxon>
    </lineage>
</organism>
<keyword evidence="1" id="KW-1133">Transmembrane helix</keyword>
<evidence type="ECO:0008006" key="4">
    <source>
        <dbReference type="Google" id="ProtNLM"/>
    </source>
</evidence>
<dbReference type="AlphaFoldDB" id="A0AAW2Z5K8"/>
<dbReference type="EMBL" id="JAOPGA020001107">
    <property type="protein sequence ID" value="KAL0485118.1"/>
    <property type="molecule type" value="Genomic_DNA"/>
</dbReference>
<evidence type="ECO:0000313" key="3">
    <source>
        <dbReference type="Proteomes" id="UP001431209"/>
    </source>
</evidence>
<sequence length="190" mass="21251">MISNTNTIVQDGTYKIMEQTKSVMKVGMDGTSVMIGEVNTTVSGSITNARTLVQTSISDTSTIVNNTKKNLEAGEAILRHVINLFTIMRSLDYSEWKFVVKSILGFLIFLTLYQNGTSGGNLITTFTNAFAITILLFLLMNVMFSQRITDQLVINLQQQINQLKQEQSELIKNQKLINTPTIPQQEHIVT</sequence>
<proteinExistence type="predicted"/>
<name>A0AAW2Z5K8_9EUKA</name>
<evidence type="ECO:0000256" key="1">
    <source>
        <dbReference type="SAM" id="Phobius"/>
    </source>
</evidence>
<protein>
    <recommendedName>
        <fullName evidence="4">ATP synthase protein MI25</fullName>
    </recommendedName>
</protein>